<keyword evidence="5" id="KW-0560">Oxidoreductase</keyword>
<keyword evidence="4" id="KW-0274">FAD</keyword>
<evidence type="ECO:0000256" key="2">
    <source>
        <dbReference type="ARBA" id="ARBA00010139"/>
    </source>
</evidence>
<organism evidence="6 7">
    <name type="scientific">Fonsecaea monophora</name>
    <dbReference type="NCBI Taxonomy" id="254056"/>
    <lineage>
        <taxon>Eukaryota</taxon>
        <taxon>Fungi</taxon>
        <taxon>Dikarya</taxon>
        <taxon>Ascomycota</taxon>
        <taxon>Pezizomycotina</taxon>
        <taxon>Eurotiomycetes</taxon>
        <taxon>Chaetothyriomycetidae</taxon>
        <taxon>Chaetothyriales</taxon>
        <taxon>Herpotrichiellaceae</taxon>
        <taxon>Fonsecaea</taxon>
    </lineage>
</organism>
<dbReference type="InterPro" id="IPR036188">
    <property type="entry name" value="FAD/NAD-bd_sf"/>
</dbReference>
<dbReference type="AlphaFoldDB" id="A0A177F4F6"/>
<gene>
    <name evidence="6" type="ORF">AYO21_06689</name>
</gene>
<dbReference type="OrthoDB" id="74360at2759"/>
<dbReference type="SUPFAM" id="SSF51905">
    <property type="entry name" value="FAD/NAD(P)-binding domain"/>
    <property type="match status" value="2"/>
</dbReference>
<comment type="caution">
    <text evidence="6">The sequence shown here is derived from an EMBL/GenBank/DDBJ whole genome shotgun (WGS) entry which is preliminary data.</text>
</comment>
<dbReference type="Gene3D" id="3.50.50.60">
    <property type="entry name" value="FAD/NAD(P)-binding domain"/>
    <property type="match status" value="2"/>
</dbReference>
<keyword evidence="7" id="KW-1185">Reference proteome</keyword>
<evidence type="ECO:0000256" key="4">
    <source>
        <dbReference type="ARBA" id="ARBA00022827"/>
    </source>
</evidence>
<dbReference type="Pfam" id="PF00743">
    <property type="entry name" value="FMO-like"/>
    <property type="match status" value="1"/>
</dbReference>
<reference evidence="6 7" key="1">
    <citation type="submission" date="2016-03" db="EMBL/GenBank/DDBJ databases">
        <title>Draft genome sequence of the Fonsecaea monophora CBS 269.37.</title>
        <authorList>
            <person name="Bombassaro A."/>
            <person name="Vinicius W.A."/>
            <person name="De Hoog S."/>
            <person name="Sun J."/>
            <person name="Souza E.M."/>
            <person name="Raittz R.T."/>
            <person name="Costa F."/>
            <person name="Leao A.C."/>
            <person name="Tadra-Sfeir M.Z."/>
            <person name="Baura V."/>
            <person name="Balsanelli E."/>
            <person name="Pedrosa F.O."/>
            <person name="Moreno L.F."/>
            <person name="Steffens M.B."/>
            <person name="Xi L."/>
            <person name="Bocca A.L."/>
            <person name="Felipe M.S."/>
            <person name="Teixeira M."/>
            <person name="Telles Filho F.Q."/>
            <person name="Azevedo C.M."/>
            <person name="Gomes R."/>
            <person name="Vicente V.A."/>
        </authorList>
    </citation>
    <scope>NUCLEOTIDE SEQUENCE [LARGE SCALE GENOMIC DNA]</scope>
    <source>
        <strain evidence="6 7">CBS 269.37</strain>
    </source>
</reference>
<protein>
    <recommendedName>
        <fullName evidence="8">FAD/NAD(P)-binding domain-containing protein</fullName>
    </recommendedName>
</protein>
<evidence type="ECO:0000256" key="3">
    <source>
        <dbReference type="ARBA" id="ARBA00022630"/>
    </source>
</evidence>
<evidence type="ECO:0000313" key="7">
    <source>
        <dbReference type="Proteomes" id="UP000077002"/>
    </source>
</evidence>
<dbReference type="GO" id="GO:0050661">
    <property type="term" value="F:NADP binding"/>
    <property type="evidence" value="ECO:0007669"/>
    <property type="project" value="InterPro"/>
</dbReference>
<dbReference type="GO" id="GO:0004499">
    <property type="term" value="F:N,N-dimethylaniline monooxygenase activity"/>
    <property type="evidence" value="ECO:0007669"/>
    <property type="project" value="InterPro"/>
</dbReference>
<dbReference type="GeneID" id="34601847"/>
<dbReference type="RefSeq" id="XP_022511090.1">
    <property type="nucleotide sequence ID" value="XM_022656648.1"/>
</dbReference>
<sequence length="658" mass="73822">MAFYVRNLLGEFTSSDGVIIHSETYAQTDGEERTGKIHIKFQYDGTRVLHQTLHGDSGQLRRNSIFIDIAMGSLDIAGGWPKGALPPIADIINKPVDSPRPIKVIMFGAGLAGVMGGILIPRAIRNLELVIYDKNPSLGGVWYPGVACDVPSHVYQFTFENNTQWSSYYAPGPEILSYLQRTADKYGATKHMKLQHKILKAKWHEGEGKWHVDVQNLVTGETFTDKSDAIITGLGNLNVWKLPDIPGLQSFKGKVMHSAGWDTSYDYTDKKVALIGAGSSGIQILPSVLPKVKHVDHYMKSRTWITPGGIGSEGLLDRDMKPQTPAEDLEKFRNHPEEYLKYRHKVEEIMNKPVPAFFDGTPAAAAIRQLCADHMKKKLAKKPEIYESLLPDFPPGCRRLTPGPGYLEALCEDNVDFISTKIERINETGIQTVDGVQRDVDLIICATGFDDTYKVHIPTFGLDGIRLEDVWEEVPEAYLSVCPRKMPNYFIMGGPNGGPGQGSALPFLENEMRYIISCIEKIQREYIKWMVPKDSAVKSFGKLVDKYFKPTVFAVPCNAWWKNKRDPHGRLLPLWPGTSTHGSYVFKHPRWEDFEYKLRDETDDNPLAWIGNGFTEKQVNGEFTSGYLDEAYVPVEIPWENKASVEMNGHSQTNGVSV</sequence>
<evidence type="ECO:0000256" key="1">
    <source>
        <dbReference type="ARBA" id="ARBA00001974"/>
    </source>
</evidence>
<dbReference type="EMBL" id="LVKK01000047">
    <property type="protein sequence ID" value="OAG39138.1"/>
    <property type="molecule type" value="Genomic_DNA"/>
</dbReference>
<dbReference type="PANTHER" id="PTHR42877:SF7">
    <property type="entry name" value="FLAVIN-BINDING MONOOXYGENASE-RELATED"/>
    <property type="match status" value="1"/>
</dbReference>
<dbReference type="GO" id="GO:0050660">
    <property type="term" value="F:flavin adenine dinucleotide binding"/>
    <property type="evidence" value="ECO:0007669"/>
    <property type="project" value="InterPro"/>
</dbReference>
<comment type="similarity">
    <text evidence="2">Belongs to the FAD-binding monooxygenase family.</text>
</comment>
<accession>A0A177F4F6</accession>
<comment type="cofactor">
    <cofactor evidence="1">
        <name>FAD</name>
        <dbReference type="ChEBI" id="CHEBI:57692"/>
    </cofactor>
</comment>
<evidence type="ECO:0000256" key="5">
    <source>
        <dbReference type="ARBA" id="ARBA00023002"/>
    </source>
</evidence>
<dbReference type="InterPro" id="IPR051209">
    <property type="entry name" value="FAD-bind_Monooxygenase_sf"/>
</dbReference>
<dbReference type="InterPro" id="IPR020946">
    <property type="entry name" value="Flavin_mOase-like"/>
</dbReference>
<dbReference type="Proteomes" id="UP000077002">
    <property type="component" value="Unassembled WGS sequence"/>
</dbReference>
<evidence type="ECO:0000313" key="6">
    <source>
        <dbReference type="EMBL" id="OAG39138.1"/>
    </source>
</evidence>
<evidence type="ECO:0008006" key="8">
    <source>
        <dbReference type="Google" id="ProtNLM"/>
    </source>
</evidence>
<name>A0A177F4F6_9EURO</name>
<dbReference type="PANTHER" id="PTHR42877">
    <property type="entry name" value="L-ORNITHINE N(5)-MONOOXYGENASE-RELATED"/>
    <property type="match status" value="1"/>
</dbReference>
<proteinExistence type="inferred from homology"/>
<keyword evidence="3" id="KW-0285">Flavoprotein</keyword>